<evidence type="ECO:0000313" key="1">
    <source>
        <dbReference type="EMBL" id="SNB74074.1"/>
    </source>
</evidence>
<keyword evidence="2" id="KW-1185">Reference proteome</keyword>
<reference evidence="1 2" key="1">
    <citation type="submission" date="2017-06" db="EMBL/GenBank/DDBJ databases">
        <authorList>
            <person name="Kim H.J."/>
            <person name="Triplett B.A."/>
        </authorList>
    </citation>
    <scope>NUCLEOTIDE SEQUENCE [LARGE SCALE GENOMIC DNA]</scope>
    <source>
        <strain evidence="1 2">B29T1</strain>
    </source>
</reference>
<dbReference type="EMBL" id="FYEH01000011">
    <property type="protein sequence ID" value="SNB74074.1"/>
    <property type="molecule type" value="Genomic_DNA"/>
</dbReference>
<sequence>MPSFASTRIAGSSDLRSVLWSATCLVATIDVMPVRRQDFREPARIEPGTRQ</sequence>
<organism evidence="1 2">
    <name type="scientific">Arboricoccus pini</name>
    <dbReference type="NCBI Taxonomy" id="1963835"/>
    <lineage>
        <taxon>Bacteria</taxon>
        <taxon>Pseudomonadati</taxon>
        <taxon>Pseudomonadota</taxon>
        <taxon>Alphaproteobacteria</taxon>
        <taxon>Geminicoccales</taxon>
        <taxon>Geminicoccaceae</taxon>
        <taxon>Arboricoccus</taxon>
    </lineage>
</organism>
<dbReference type="Proteomes" id="UP000197065">
    <property type="component" value="Unassembled WGS sequence"/>
</dbReference>
<accession>A0A212RND4</accession>
<name>A0A212RND4_9PROT</name>
<evidence type="ECO:0000313" key="2">
    <source>
        <dbReference type="Proteomes" id="UP000197065"/>
    </source>
</evidence>
<dbReference type="AlphaFoldDB" id="A0A212RND4"/>
<proteinExistence type="predicted"/>
<protein>
    <submittedName>
        <fullName evidence="1">Uncharacterized protein</fullName>
    </submittedName>
</protein>
<gene>
    <name evidence="1" type="ORF">SAMN07250955_11172</name>
</gene>